<dbReference type="EMBL" id="CCDP010000004">
    <property type="protein sequence ID" value="CDQ42006.1"/>
    <property type="molecule type" value="Genomic_DNA"/>
</dbReference>
<accession>A0A024QJA5</accession>
<dbReference type="Proteomes" id="UP000028875">
    <property type="component" value="Unassembled WGS sequence"/>
</dbReference>
<dbReference type="AlphaFoldDB" id="A0A024QJA5"/>
<dbReference type="STRING" id="1462526.BN990_04385"/>
<evidence type="ECO:0000313" key="1">
    <source>
        <dbReference type="EMBL" id="CDQ42006.1"/>
    </source>
</evidence>
<organism evidence="1 2">
    <name type="scientific">Virgibacillus massiliensis</name>
    <dbReference type="NCBI Taxonomy" id="1462526"/>
    <lineage>
        <taxon>Bacteria</taxon>
        <taxon>Bacillati</taxon>
        <taxon>Bacillota</taxon>
        <taxon>Bacilli</taxon>
        <taxon>Bacillales</taxon>
        <taxon>Bacillaceae</taxon>
        <taxon>Virgibacillus</taxon>
    </lineage>
</organism>
<comment type="caution">
    <text evidence="1">The sequence shown here is derived from an EMBL/GenBank/DDBJ whole genome shotgun (WGS) entry which is preliminary data.</text>
</comment>
<evidence type="ECO:0000313" key="2">
    <source>
        <dbReference type="Proteomes" id="UP000028875"/>
    </source>
</evidence>
<keyword evidence="2" id="KW-1185">Reference proteome</keyword>
<reference evidence="1 2" key="1">
    <citation type="submission" date="2014-03" db="EMBL/GenBank/DDBJ databases">
        <authorList>
            <person name="Urmite Genomes U."/>
        </authorList>
    </citation>
    <scope>NUCLEOTIDE SEQUENCE [LARGE SCALE GENOMIC DNA]</scope>
    <source>
        <strain evidence="1 2">Vm-5</strain>
    </source>
</reference>
<dbReference type="OrthoDB" id="2680434at2"/>
<dbReference type="eggNOG" id="ENOG5033647">
    <property type="taxonomic scope" value="Bacteria"/>
</dbReference>
<sequence>MYLNGKLISGELDLNTNDFIVKQFKQLATESNLSENQLTKIMRYLDSHPNVDGQVLTLYDQMPIFLNQEEVANVLDDLRYIQSMYQSNNE</sequence>
<name>A0A024QJA5_9BACI</name>
<dbReference type="RefSeq" id="WP_021290672.1">
    <property type="nucleotide sequence ID" value="NZ_BNER01000005.1"/>
</dbReference>
<protein>
    <submittedName>
        <fullName evidence="1">Uncharacterized protein</fullName>
    </submittedName>
</protein>
<proteinExistence type="predicted"/>
<gene>
    <name evidence="1" type="ORF">BN990_04385</name>
</gene>
<reference evidence="2" key="2">
    <citation type="submission" date="2014-05" db="EMBL/GenBank/DDBJ databases">
        <title>Draft genome sequence of Virgibacillus massiliensis Vm-5.</title>
        <authorList>
            <person name="Khelaifia S."/>
            <person name="Croce O."/>
            <person name="Lagier J.C."/>
            <person name="Raoult D."/>
        </authorList>
    </citation>
    <scope>NUCLEOTIDE SEQUENCE [LARGE SCALE GENOMIC DNA]</scope>
    <source>
        <strain evidence="2">Vm-5</strain>
    </source>
</reference>